<comment type="similarity">
    <text evidence="2">Belongs to the autoinducer-2 exporter (AI-2E) (TC 2.A.86) family.</text>
</comment>
<evidence type="ECO:0000256" key="6">
    <source>
        <dbReference type="ARBA" id="ARBA00022989"/>
    </source>
</evidence>
<keyword evidence="11" id="KW-1185">Reference proteome</keyword>
<evidence type="ECO:0000256" key="1">
    <source>
        <dbReference type="ARBA" id="ARBA00004651"/>
    </source>
</evidence>
<dbReference type="Proteomes" id="UP001183222">
    <property type="component" value="Unassembled WGS sequence"/>
</dbReference>
<keyword evidence="6 9" id="KW-1133">Transmembrane helix</keyword>
<proteinExistence type="inferred from homology"/>
<feature type="transmembrane region" description="Helical" evidence="9">
    <location>
        <begin position="292"/>
        <end position="316"/>
    </location>
</feature>
<protein>
    <submittedName>
        <fullName evidence="10">AI-2E family transporter</fullName>
    </submittedName>
</protein>
<feature type="region of interest" description="Disordered" evidence="8">
    <location>
        <begin position="400"/>
        <end position="441"/>
    </location>
</feature>
<dbReference type="RefSeq" id="WP_311345917.1">
    <property type="nucleotide sequence ID" value="NZ_JAVREI010000010.1"/>
</dbReference>
<gene>
    <name evidence="10" type="ORF">RM425_14445</name>
</gene>
<feature type="compositionally biased region" description="Basic and acidic residues" evidence="8">
    <location>
        <begin position="1"/>
        <end position="14"/>
    </location>
</feature>
<evidence type="ECO:0000313" key="10">
    <source>
        <dbReference type="EMBL" id="MDT0277106.1"/>
    </source>
</evidence>
<evidence type="ECO:0000256" key="3">
    <source>
        <dbReference type="ARBA" id="ARBA00022448"/>
    </source>
</evidence>
<evidence type="ECO:0000256" key="4">
    <source>
        <dbReference type="ARBA" id="ARBA00022475"/>
    </source>
</evidence>
<feature type="transmembrane region" description="Helical" evidence="9">
    <location>
        <begin position="357"/>
        <end position="384"/>
    </location>
</feature>
<keyword evidence="4" id="KW-1003">Cell membrane</keyword>
<feature type="compositionally biased region" description="Low complexity" evidence="8">
    <location>
        <begin position="27"/>
        <end position="39"/>
    </location>
</feature>
<feature type="transmembrane region" description="Helical" evidence="9">
    <location>
        <begin position="60"/>
        <end position="84"/>
    </location>
</feature>
<name>A0ABU2KA83_9ACTN</name>
<evidence type="ECO:0000256" key="7">
    <source>
        <dbReference type="ARBA" id="ARBA00023136"/>
    </source>
</evidence>
<feature type="transmembrane region" description="Helical" evidence="9">
    <location>
        <begin position="258"/>
        <end position="286"/>
    </location>
</feature>
<evidence type="ECO:0000256" key="2">
    <source>
        <dbReference type="ARBA" id="ARBA00009773"/>
    </source>
</evidence>
<evidence type="ECO:0000256" key="8">
    <source>
        <dbReference type="SAM" id="MobiDB-lite"/>
    </source>
</evidence>
<evidence type="ECO:0000256" key="5">
    <source>
        <dbReference type="ARBA" id="ARBA00022692"/>
    </source>
</evidence>
<comment type="subcellular location">
    <subcellularLocation>
        <location evidence="1">Cell membrane</location>
        <topology evidence="1">Multi-pass membrane protein</topology>
    </subcellularLocation>
</comment>
<dbReference type="PANTHER" id="PTHR21716">
    <property type="entry name" value="TRANSMEMBRANE PROTEIN"/>
    <property type="match status" value="1"/>
</dbReference>
<keyword evidence="7 9" id="KW-0472">Membrane</keyword>
<feature type="transmembrane region" description="Helical" evidence="9">
    <location>
        <begin position="124"/>
        <end position="146"/>
    </location>
</feature>
<feature type="transmembrane region" description="Helical" evidence="9">
    <location>
        <begin position="199"/>
        <end position="222"/>
    </location>
</feature>
<feature type="region of interest" description="Disordered" evidence="8">
    <location>
        <begin position="1"/>
        <end position="40"/>
    </location>
</feature>
<organism evidence="10 11">
    <name type="scientific">Blastococcus goldschmidtiae</name>
    <dbReference type="NCBI Taxonomy" id="3075546"/>
    <lineage>
        <taxon>Bacteria</taxon>
        <taxon>Bacillati</taxon>
        <taxon>Actinomycetota</taxon>
        <taxon>Actinomycetes</taxon>
        <taxon>Geodermatophilales</taxon>
        <taxon>Geodermatophilaceae</taxon>
        <taxon>Blastococcus</taxon>
    </lineage>
</organism>
<reference evidence="11" key="1">
    <citation type="submission" date="2023-07" db="EMBL/GenBank/DDBJ databases">
        <title>30 novel species of actinomycetes from the DSMZ collection.</title>
        <authorList>
            <person name="Nouioui I."/>
        </authorList>
    </citation>
    <scope>NUCLEOTIDE SEQUENCE [LARGE SCALE GENOMIC DNA]</scope>
    <source>
        <strain evidence="11">DSM 46792</strain>
    </source>
</reference>
<dbReference type="PANTHER" id="PTHR21716:SF53">
    <property type="entry name" value="PERMEASE PERM-RELATED"/>
    <property type="match status" value="1"/>
</dbReference>
<comment type="caution">
    <text evidence="10">The sequence shown here is derived from an EMBL/GenBank/DDBJ whole genome shotgun (WGS) entry which is preliminary data.</text>
</comment>
<dbReference type="InterPro" id="IPR002549">
    <property type="entry name" value="AI-2E-like"/>
</dbReference>
<keyword evidence="5 9" id="KW-0812">Transmembrane</keyword>
<evidence type="ECO:0000313" key="11">
    <source>
        <dbReference type="Proteomes" id="UP001183222"/>
    </source>
</evidence>
<feature type="transmembrane region" description="Helical" evidence="9">
    <location>
        <begin position="323"/>
        <end position="345"/>
    </location>
</feature>
<evidence type="ECO:0000256" key="9">
    <source>
        <dbReference type="SAM" id="Phobius"/>
    </source>
</evidence>
<dbReference type="EMBL" id="JAVREI010000010">
    <property type="protein sequence ID" value="MDT0277106.1"/>
    <property type="molecule type" value="Genomic_DNA"/>
</dbReference>
<accession>A0ABU2KA83</accession>
<feature type="transmembrane region" description="Helical" evidence="9">
    <location>
        <begin position="90"/>
        <end position="112"/>
    </location>
</feature>
<keyword evidence="3" id="KW-0813">Transport</keyword>
<sequence length="441" mass="45339">MSEERGLDGGRDRPTAAAGGGEERAPAPDGDGTPGRPGTVVADAQAAPRQRGLGPGAPRWTVHVLAVSGAVLALAAMGWLAFWLVLRLPLVTFAVALAVLLAALAAPISHALRRRGMPDAPSALLAVLTLVAVILGIGFLVGFRAATALRDLTRPLAAGIDRIRVWAIEGPLGLDPQQVADIRNQIVSFLYQASPSPTAGARMAVTALGGMILVAFLVFFLLKDGAAMWAWVLERVPARRREQVDGAGRSAWDTLASYVRGVVVVALIDAVGIGAALLILGVPLWISLTLLTFVGAFIPLLGATVSGAVAVLVTLVTNDMTDAIIVLVVVLVVQQVEGNLLQPLIMGRALNLHPAVILLAVTAGGLLFGIAGALLAVPVTAVTYRVVEYLRLHPLEPLGQAVEGPPSPGPGTAAGTTGDEHAPRRGATPLSEPAGAPAGTR</sequence>
<dbReference type="Pfam" id="PF01594">
    <property type="entry name" value="AI-2E_transport"/>
    <property type="match status" value="1"/>
</dbReference>